<proteinExistence type="predicted"/>
<comment type="caution">
    <text evidence="1">The sequence shown here is derived from an EMBL/GenBank/DDBJ whole genome shotgun (WGS) entry which is preliminary data.</text>
</comment>
<name>A0A841H776_9BACT</name>
<sequence length="181" mass="20370">MQILDTVYVWDWCRTLGALDEDAVRSRVRPDPSLTHRSQVVFAPNGPTGYEPAVAASVVDALGTWDECLLWVTAWGIWPSSEDWPRYYAWRGRQGSRLSLEAAPGHLATREDEAEFREVVLQVLENGWDAWLLAARGGKLLPLRIRLSHDGWALMEASEPVVLNVPGLKTDTAPPHTIFRR</sequence>
<dbReference type="RefSeq" id="WP_170031976.1">
    <property type="nucleotide sequence ID" value="NZ_JABDTL010000001.1"/>
</dbReference>
<protein>
    <submittedName>
        <fullName evidence="1">Uncharacterized protein</fullName>
    </submittedName>
</protein>
<dbReference type="AlphaFoldDB" id="A0A841H776"/>
<dbReference type="Proteomes" id="UP000582837">
    <property type="component" value="Unassembled WGS sequence"/>
</dbReference>
<organism evidence="1 2">
    <name type="scientific">Longimicrobium terrae</name>
    <dbReference type="NCBI Taxonomy" id="1639882"/>
    <lineage>
        <taxon>Bacteria</taxon>
        <taxon>Pseudomonadati</taxon>
        <taxon>Gemmatimonadota</taxon>
        <taxon>Longimicrobiia</taxon>
        <taxon>Longimicrobiales</taxon>
        <taxon>Longimicrobiaceae</taxon>
        <taxon>Longimicrobium</taxon>
    </lineage>
</organism>
<gene>
    <name evidence="1" type="ORF">HNQ61_005661</name>
</gene>
<evidence type="ECO:0000313" key="1">
    <source>
        <dbReference type="EMBL" id="MBB6073980.1"/>
    </source>
</evidence>
<evidence type="ECO:0000313" key="2">
    <source>
        <dbReference type="Proteomes" id="UP000582837"/>
    </source>
</evidence>
<reference evidence="1 2" key="1">
    <citation type="submission" date="2020-08" db="EMBL/GenBank/DDBJ databases">
        <title>Genomic Encyclopedia of Type Strains, Phase IV (KMG-IV): sequencing the most valuable type-strain genomes for metagenomic binning, comparative biology and taxonomic classification.</title>
        <authorList>
            <person name="Goeker M."/>
        </authorList>
    </citation>
    <scope>NUCLEOTIDE SEQUENCE [LARGE SCALE GENOMIC DNA]</scope>
    <source>
        <strain evidence="1 2">DSM 29007</strain>
    </source>
</reference>
<keyword evidence="2" id="KW-1185">Reference proteome</keyword>
<dbReference type="EMBL" id="JACHIA010000035">
    <property type="protein sequence ID" value="MBB6073980.1"/>
    <property type="molecule type" value="Genomic_DNA"/>
</dbReference>
<accession>A0A841H776</accession>